<dbReference type="GO" id="GO:1901678">
    <property type="term" value="P:iron coordination entity transport"/>
    <property type="evidence" value="ECO:0007669"/>
    <property type="project" value="UniProtKB-ARBA"/>
</dbReference>
<reference evidence="7 8" key="1">
    <citation type="submission" date="2019-11" db="EMBL/GenBank/DDBJ databases">
        <title>Agromyces kandeliae sp. nov., isolated from mangrove soil.</title>
        <authorList>
            <person name="Wang R."/>
        </authorList>
    </citation>
    <scope>NUCLEOTIDE SEQUENCE [LARGE SCALE GENOMIC DNA]</scope>
    <source>
        <strain evidence="7 8">JCM 11431</strain>
    </source>
</reference>
<comment type="subcellular location">
    <subcellularLocation>
        <location evidence="1">Cell envelope</location>
    </subcellularLocation>
</comment>
<keyword evidence="8" id="KW-1185">Reference proteome</keyword>
<evidence type="ECO:0000256" key="2">
    <source>
        <dbReference type="ARBA" id="ARBA00008814"/>
    </source>
</evidence>
<dbReference type="Pfam" id="PF01497">
    <property type="entry name" value="Peripla_BP_2"/>
    <property type="match status" value="1"/>
</dbReference>
<dbReference type="OrthoDB" id="63946at2"/>
<evidence type="ECO:0000313" key="8">
    <source>
        <dbReference type="Proteomes" id="UP000480122"/>
    </source>
</evidence>
<name>A0A7C9HP31_9MICO</name>
<evidence type="ECO:0000259" key="6">
    <source>
        <dbReference type="PROSITE" id="PS50983"/>
    </source>
</evidence>
<evidence type="ECO:0000256" key="5">
    <source>
        <dbReference type="SAM" id="SignalP"/>
    </source>
</evidence>
<dbReference type="PANTHER" id="PTHR30532:SF28">
    <property type="entry name" value="PETROBACTIN-BINDING PROTEIN YCLQ"/>
    <property type="match status" value="1"/>
</dbReference>
<dbReference type="Gene3D" id="3.40.50.1980">
    <property type="entry name" value="Nitrogenase molybdenum iron protein domain"/>
    <property type="match status" value="2"/>
</dbReference>
<organism evidence="7 8">
    <name type="scientific">Agromyces luteolus</name>
    <dbReference type="NCBI Taxonomy" id="88373"/>
    <lineage>
        <taxon>Bacteria</taxon>
        <taxon>Bacillati</taxon>
        <taxon>Actinomycetota</taxon>
        <taxon>Actinomycetes</taxon>
        <taxon>Micrococcales</taxon>
        <taxon>Microbacteriaceae</taxon>
        <taxon>Agromyces</taxon>
    </lineage>
</organism>
<evidence type="ECO:0000256" key="1">
    <source>
        <dbReference type="ARBA" id="ARBA00004196"/>
    </source>
</evidence>
<dbReference type="GO" id="GO:0030288">
    <property type="term" value="C:outer membrane-bounded periplasmic space"/>
    <property type="evidence" value="ECO:0007669"/>
    <property type="project" value="TreeGrafter"/>
</dbReference>
<dbReference type="SUPFAM" id="SSF53807">
    <property type="entry name" value="Helical backbone' metal receptor"/>
    <property type="match status" value="1"/>
</dbReference>
<accession>A0A7C9HP31</accession>
<proteinExistence type="inferred from homology"/>
<dbReference type="InterPro" id="IPR051313">
    <property type="entry name" value="Bact_iron-sidero_bind"/>
</dbReference>
<dbReference type="PROSITE" id="PS50983">
    <property type="entry name" value="FE_B12_PBP"/>
    <property type="match status" value="1"/>
</dbReference>
<dbReference type="Proteomes" id="UP000480122">
    <property type="component" value="Unassembled WGS sequence"/>
</dbReference>
<dbReference type="InterPro" id="IPR002491">
    <property type="entry name" value="ABC_transptr_periplasmic_BD"/>
</dbReference>
<protein>
    <submittedName>
        <fullName evidence="7">ABC transporter substrate-binding protein</fullName>
    </submittedName>
</protein>
<dbReference type="InterPro" id="IPR033870">
    <property type="entry name" value="FatB"/>
</dbReference>
<dbReference type="RefSeq" id="WP_155840357.1">
    <property type="nucleotide sequence ID" value="NZ_BAAAIA010000009.1"/>
</dbReference>
<keyword evidence="4 5" id="KW-0732">Signal</keyword>
<feature type="domain" description="Fe/B12 periplasmic-binding" evidence="6">
    <location>
        <begin position="58"/>
        <end position="316"/>
    </location>
</feature>
<dbReference type="EMBL" id="WODA01000002">
    <property type="protein sequence ID" value="MUN05709.1"/>
    <property type="molecule type" value="Genomic_DNA"/>
</dbReference>
<comment type="caution">
    <text evidence="7">The sequence shown here is derived from an EMBL/GenBank/DDBJ whole genome shotgun (WGS) entry which is preliminary data.</text>
</comment>
<dbReference type="PANTHER" id="PTHR30532">
    <property type="entry name" value="IRON III DICITRATE-BINDING PERIPLASMIC PROTEIN"/>
    <property type="match status" value="1"/>
</dbReference>
<evidence type="ECO:0000313" key="7">
    <source>
        <dbReference type="EMBL" id="MUN05709.1"/>
    </source>
</evidence>
<evidence type="ECO:0000256" key="3">
    <source>
        <dbReference type="ARBA" id="ARBA00022448"/>
    </source>
</evidence>
<dbReference type="AlphaFoldDB" id="A0A7C9HP31"/>
<dbReference type="CDD" id="cd01140">
    <property type="entry name" value="FatB"/>
    <property type="match status" value="1"/>
</dbReference>
<gene>
    <name evidence="7" type="ORF">GLX25_01060</name>
</gene>
<feature type="chain" id="PRO_5038471175" evidence="5">
    <location>
        <begin position="22"/>
        <end position="316"/>
    </location>
</feature>
<feature type="signal peptide" evidence="5">
    <location>
        <begin position="1"/>
        <end position="21"/>
    </location>
</feature>
<keyword evidence="3" id="KW-0813">Transport</keyword>
<evidence type="ECO:0000256" key="4">
    <source>
        <dbReference type="ARBA" id="ARBA00022729"/>
    </source>
</evidence>
<comment type="similarity">
    <text evidence="2">Belongs to the bacterial solute-binding protein 8 family.</text>
</comment>
<dbReference type="PROSITE" id="PS51257">
    <property type="entry name" value="PROKAR_LIPOPROTEIN"/>
    <property type="match status" value="1"/>
</dbReference>
<sequence>MTRARILGTTALVSLATLALASCASGSAAETQPTADAATEITVEHAQGETVVPANPETVIVFDIASLDTLDALGVEVAGVPKDNLPDYLDAYADDDVLNAGTLFEPDYEAVNAAAPDLIIVANRSAEALPELSKIAPTIDLSLDWTDYLTSFEENVETLGEIFAKEDEAAEALAEIDDKIAEAQDATADAGTGLIVLTSGGEITAFGPGSRFGWLHDELGLAPVIEDVEAATHGDPVSNEFILEANPDWLFVVDRDAAIGEGGAAAEQVLDNEVVAGTTAWSEDQVVYLDAQAWYVVMSGLTAVNTMVDEVIEGLS</sequence>